<feature type="domain" description="Protein-glutamine gamma-glutamyltransferase-like C-terminal" evidence="3">
    <location>
        <begin position="176"/>
        <end position="241"/>
    </location>
</feature>
<keyword evidence="5" id="KW-1185">Reference proteome</keyword>
<proteinExistence type="predicted"/>
<dbReference type="AlphaFoldDB" id="A0A1I1LT39"/>
<gene>
    <name evidence="4" type="ORF">SAMN05421780_109116</name>
</gene>
<evidence type="ECO:0000256" key="1">
    <source>
        <dbReference type="SAM" id="Phobius"/>
    </source>
</evidence>
<evidence type="ECO:0000313" key="4">
    <source>
        <dbReference type="EMBL" id="SFC76096.1"/>
    </source>
</evidence>
<sequence>MKIRALFLGISLLIAVQVLGQESMPQDTAVSQSAVKEAVALDTAAAPVRTFDKKTLEPYAADKDYNYGHDVVEVPTLWERFKAWLLSRLLLLLFDKNAGTFWLVLRYTLAVSVVLLFAYMIYKNQWRTLFLGGKKSKDKALDYTVERDNIHAIAFEEEIRKAIAAQMYGRATRLYYLQTLKTLNDKGLIDWKKEKTNQDYLQEFKLKKPNSVDFQQLTQTFEYAYYGDFPIDATTFESIQEHFKTFSGTLK</sequence>
<accession>A0A1I1LT39</accession>
<evidence type="ECO:0000259" key="3">
    <source>
        <dbReference type="Pfam" id="PF13559"/>
    </source>
</evidence>
<keyword evidence="1" id="KW-0472">Membrane</keyword>
<feature type="transmembrane region" description="Helical" evidence="1">
    <location>
        <begin position="101"/>
        <end position="122"/>
    </location>
</feature>
<organism evidence="4 5">
    <name type="scientific">Flexibacter flexilis DSM 6793</name>
    <dbReference type="NCBI Taxonomy" id="927664"/>
    <lineage>
        <taxon>Bacteria</taxon>
        <taxon>Pseudomonadati</taxon>
        <taxon>Bacteroidota</taxon>
        <taxon>Cytophagia</taxon>
        <taxon>Cytophagales</taxon>
        <taxon>Flexibacteraceae</taxon>
        <taxon>Flexibacter</taxon>
    </lineage>
</organism>
<dbReference type="Pfam" id="PF13559">
    <property type="entry name" value="DUF4129"/>
    <property type="match status" value="1"/>
</dbReference>
<keyword evidence="1" id="KW-1133">Transmembrane helix</keyword>
<protein>
    <recommendedName>
        <fullName evidence="3">Protein-glutamine gamma-glutamyltransferase-like C-terminal domain-containing protein</fullName>
    </recommendedName>
</protein>
<dbReference type="EMBL" id="FOLE01000009">
    <property type="protein sequence ID" value="SFC76096.1"/>
    <property type="molecule type" value="Genomic_DNA"/>
</dbReference>
<dbReference type="Proteomes" id="UP000199514">
    <property type="component" value="Unassembled WGS sequence"/>
</dbReference>
<feature type="chain" id="PRO_5011772866" description="Protein-glutamine gamma-glutamyltransferase-like C-terminal domain-containing protein" evidence="2">
    <location>
        <begin position="21"/>
        <end position="251"/>
    </location>
</feature>
<keyword evidence="2" id="KW-0732">Signal</keyword>
<name>A0A1I1LT39_9BACT</name>
<feature type="signal peptide" evidence="2">
    <location>
        <begin position="1"/>
        <end position="20"/>
    </location>
</feature>
<keyword evidence="1" id="KW-0812">Transmembrane</keyword>
<reference evidence="4 5" key="1">
    <citation type="submission" date="2016-10" db="EMBL/GenBank/DDBJ databases">
        <authorList>
            <person name="de Groot N.N."/>
        </authorList>
    </citation>
    <scope>NUCLEOTIDE SEQUENCE [LARGE SCALE GENOMIC DNA]</scope>
    <source>
        <strain evidence="4 5">DSM 6793</strain>
    </source>
</reference>
<dbReference type="STRING" id="927664.SAMN05421780_109116"/>
<evidence type="ECO:0000256" key="2">
    <source>
        <dbReference type="SAM" id="SignalP"/>
    </source>
</evidence>
<evidence type="ECO:0000313" key="5">
    <source>
        <dbReference type="Proteomes" id="UP000199514"/>
    </source>
</evidence>
<dbReference type="InterPro" id="IPR025403">
    <property type="entry name" value="TgpA-like_C"/>
</dbReference>